<evidence type="ECO:0000313" key="4">
    <source>
        <dbReference type="Proteomes" id="UP000625079"/>
    </source>
</evidence>
<dbReference type="AlphaFoldDB" id="A0A410V0Q8"/>
<evidence type="ECO:0000313" key="3">
    <source>
        <dbReference type="Proteomes" id="UP000593880"/>
    </source>
</evidence>
<dbReference type="EMBL" id="BMHC01000001">
    <property type="protein sequence ID" value="GGI20751.1"/>
    <property type="molecule type" value="Genomic_DNA"/>
</dbReference>
<dbReference type="RefSeq" id="WP_128964017.1">
    <property type="nucleotide sequence ID" value="NZ_BMHC01000001.1"/>
</dbReference>
<dbReference type="Proteomes" id="UP000625079">
    <property type="component" value="Unassembled WGS sequence"/>
</dbReference>
<proteinExistence type="predicted"/>
<dbReference type="Gene3D" id="3.30.870.10">
    <property type="entry name" value="Endonuclease Chain A"/>
    <property type="match status" value="2"/>
</dbReference>
<reference evidence="2 3" key="2">
    <citation type="submission" date="2018-06" db="EMBL/GenBank/DDBJ databases">
        <title>Comparative genomics of rhizobia nodulating Arachis hypogaea in China.</title>
        <authorList>
            <person name="Li Y."/>
        </authorList>
    </citation>
    <scope>NUCLEOTIDE SEQUENCE [LARGE SCALE GENOMIC DNA]</scope>
    <source>
        <strain evidence="2 3">CCBAU 51658</strain>
    </source>
</reference>
<reference evidence="1" key="1">
    <citation type="journal article" date="2014" name="Int. J. Syst. Evol. Microbiol.">
        <title>Complete genome sequence of Corynebacterium casei LMG S-19264T (=DSM 44701T), isolated from a smear-ripened cheese.</title>
        <authorList>
            <consortium name="US DOE Joint Genome Institute (JGI-PGF)"/>
            <person name="Walter F."/>
            <person name="Albersmeier A."/>
            <person name="Kalinowski J."/>
            <person name="Ruckert C."/>
        </authorList>
    </citation>
    <scope>NUCLEOTIDE SEQUENCE</scope>
    <source>
        <strain evidence="1">CGMCC 1.15034</strain>
    </source>
</reference>
<reference evidence="1" key="3">
    <citation type="submission" date="2022-12" db="EMBL/GenBank/DDBJ databases">
        <authorList>
            <person name="Sun Q."/>
            <person name="Zhou Y."/>
        </authorList>
    </citation>
    <scope>NUCLEOTIDE SEQUENCE</scope>
    <source>
        <strain evidence="1">CGMCC 1.15034</strain>
    </source>
</reference>
<gene>
    <name evidence="1" type="ORF">GCM10010987_10920</name>
    <name evidence="2" type="ORF">XH86_05905</name>
</gene>
<sequence length="579" mass="64128">MKIYLPAWHYRARAIVQRTWGWSPIEEMILLALDRTPETIEEVATSLGIPSQVAGSTIARLMQFGLVELRLAPVPQLATSGVGQDFIRLGGALPERTEDREIHISLVLEKVGHSVFRNRDVETAPLYRMTHTDHKVNFPPGPDETDDTMAVRVTQLVAGMLRPGEWLRGVQTINSVLERKYLAIELNDVKNGLLPEGASQDLIGALQATIRTGILPEASDPQPSRSVTVDTMIGTDQLIVGGEQHLECFERIVGQAEEDVFVLSTFVTLHGEKYTEQHERIRKALEQAAQRGVRCHLFYGTALDTDRKNAIAMQELNMRLSSVRRARGFVFTQRDSVRSHVKCLAADDGHGGAVVVLGSSNWLSSPFSALEVSVELTENRAAAAGLDLLRSIVSPLSSASRSIETLQFIASDLRRSRSALTSSADAGGSIPVRMSILQADDHERLIRRVAHEAEERFVCCTNKVGAPMVPAIFNPAEIAGRRLDDVRVYYSRQTGPIKRRHVKAHRERLHGVVDLIAVEDPQVHAKFLLWDRDHVVVSTMNWGSQSGSPDNPLDEIGLHLEGPGIAEFLLMKFESQLDD</sequence>
<organism evidence="1 4">
    <name type="scientific">Bradyrhizobium guangdongense</name>
    <dbReference type="NCBI Taxonomy" id="1325090"/>
    <lineage>
        <taxon>Bacteria</taxon>
        <taxon>Pseudomonadati</taxon>
        <taxon>Pseudomonadota</taxon>
        <taxon>Alphaproteobacteria</taxon>
        <taxon>Hyphomicrobiales</taxon>
        <taxon>Nitrobacteraceae</taxon>
        <taxon>Bradyrhizobium</taxon>
    </lineage>
</organism>
<accession>A0A410V0Q8</accession>
<evidence type="ECO:0000313" key="2">
    <source>
        <dbReference type="EMBL" id="QOZ58320.1"/>
    </source>
</evidence>
<keyword evidence="3" id="KW-1185">Reference proteome</keyword>
<name>A0A410V0Q8_9BRAD</name>
<dbReference type="Proteomes" id="UP000593880">
    <property type="component" value="Chromosome"/>
</dbReference>
<dbReference type="OrthoDB" id="8410695at2"/>
<evidence type="ECO:0000313" key="1">
    <source>
        <dbReference type="EMBL" id="GGI20751.1"/>
    </source>
</evidence>
<dbReference type="SUPFAM" id="SSF56024">
    <property type="entry name" value="Phospholipase D/nuclease"/>
    <property type="match status" value="2"/>
</dbReference>
<protein>
    <submittedName>
        <fullName evidence="1">Uncharacterized protein</fullName>
    </submittedName>
</protein>
<dbReference type="EMBL" id="CP030057">
    <property type="protein sequence ID" value="QOZ58320.1"/>
    <property type="molecule type" value="Genomic_DNA"/>
</dbReference>